<evidence type="ECO:0000256" key="1">
    <source>
        <dbReference type="SAM" id="MobiDB-lite"/>
    </source>
</evidence>
<feature type="compositionally biased region" description="Polar residues" evidence="1">
    <location>
        <begin position="416"/>
        <end position="425"/>
    </location>
</feature>
<name>A0A5J4WH50_9EUKA</name>
<sequence>MAGQTARYLEQWGTINMKDFIQQGFLLQQKDYWSINKLQHQLKIMKYKGMEEKMKEYKIMLEDELKENIVIQIRKEQIKQYNPTFMIKKANRKFQIESQPYLAFEFQNNYYTQRAMPFGTKHSPIYFAIATESIMNQIRMKTQIRIINYVDNILFLHQNKEYQKNMAQKVIDIMKYFGFTIGTEKSQTKPKQKVIFLGWEWNITNAIVETQPKKRLLPLHDLYNIRRWIKTRTEITVNQTAILIGKLNYLRLQFQVVSLLLNTMDHQNAQAARLGGWNATMITDKTAISDTNWRIANFRQNILAQLIQIPPQMTMTKDAATSGWGFNIREGTGNDSNRSWNLEQKISEVNKQRQGNQSYNLRPTKFRQSLKEFASSIPSDQKRQQYSNFRHQEMQSSNIINKGNKTGKLNNRKARNLNSDQSPQRSQKRNSRRTKLIIQSRRLQTKGEDFSIDKSSNELEPNNRLIFTQLQQPTAKIHVNNKRTRRNSNRCSQSNVEEGTIMDSSSYPSPFSGSEEDQRRVDLRNDNSSTMARLDMGHRTGKRECSIPYNWLEQRNSGTRNIVNQEKFETTSRQNMLFPDGPKARKGRRFVKKILKILNQSRGSIDMILYGQRQITQRRYFYAMEKLKNWTQTNHNIIIEVLTMKSHIIITDELAQFTSVNSSASSALQFLNGLSSMLLLAFDIDPKSSHMLQFTRKAISAHMTVKLKYEDTWNVRILSDYWRGKDQTEI</sequence>
<dbReference type="PROSITE" id="PS50878">
    <property type="entry name" value="RT_POL"/>
    <property type="match status" value="1"/>
</dbReference>
<dbReference type="Proteomes" id="UP000324800">
    <property type="component" value="Unassembled WGS sequence"/>
</dbReference>
<feature type="compositionally biased region" description="Polar residues" evidence="1">
    <location>
        <begin position="390"/>
        <end position="409"/>
    </location>
</feature>
<dbReference type="InterPro" id="IPR000477">
    <property type="entry name" value="RT_dom"/>
</dbReference>
<feature type="region of interest" description="Disordered" evidence="1">
    <location>
        <begin position="482"/>
        <end position="520"/>
    </location>
</feature>
<protein>
    <recommendedName>
        <fullName evidence="2">Reverse transcriptase domain-containing protein</fullName>
    </recommendedName>
</protein>
<gene>
    <name evidence="3" type="ORF">EZS28_010122</name>
</gene>
<accession>A0A5J4WH50</accession>
<dbReference type="PANTHER" id="PTHR33050">
    <property type="entry name" value="REVERSE TRANSCRIPTASE DOMAIN-CONTAINING PROTEIN"/>
    <property type="match status" value="1"/>
</dbReference>
<proteinExistence type="predicted"/>
<evidence type="ECO:0000259" key="2">
    <source>
        <dbReference type="PROSITE" id="PS50878"/>
    </source>
</evidence>
<feature type="compositionally biased region" description="Basic and acidic residues" evidence="1">
    <location>
        <begin position="445"/>
        <end position="456"/>
    </location>
</feature>
<dbReference type="PANTHER" id="PTHR33050:SF7">
    <property type="entry name" value="RIBONUCLEASE H"/>
    <property type="match status" value="1"/>
</dbReference>
<dbReference type="SUPFAM" id="SSF56672">
    <property type="entry name" value="DNA/RNA polymerases"/>
    <property type="match status" value="1"/>
</dbReference>
<dbReference type="Gene3D" id="3.10.10.10">
    <property type="entry name" value="HIV Type 1 Reverse Transcriptase, subunit A, domain 1"/>
    <property type="match status" value="1"/>
</dbReference>
<dbReference type="EMBL" id="SNRW01001965">
    <property type="protein sequence ID" value="KAA6394350.1"/>
    <property type="molecule type" value="Genomic_DNA"/>
</dbReference>
<dbReference type="InterPro" id="IPR043128">
    <property type="entry name" value="Rev_trsase/Diguanyl_cyclase"/>
</dbReference>
<feature type="compositionally biased region" description="Basic residues" evidence="1">
    <location>
        <begin position="426"/>
        <end position="435"/>
    </location>
</feature>
<evidence type="ECO:0000313" key="3">
    <source>
        <dbReference type="EMBL" id="KAA6394350.1"/>
    </source>
</evidence>
<feature type="domain" description="Reverse transcriptase" evidence="2">
    <location>
        <begin position="1"/>
        <end position="201"/>
    </location>
</feature>
<feature type="compositionally biased region" description="Low complexity" evidence="1">
    <location>
        <begin position="504"/>
        <end position="513"/>
    </location>
</feature>
<evidence type="ECO:0000313" key="4">
    <source>
        <dbReference type="Proteomes" id="UP000324800"/>
    </source>
</evidence>
<feature type="region of interest" description="Disordered" evidence="1">
    <location>
        <begin position="390"/>
        <end position="456"/>
    </location>
</feature>
<dbReference type="Pfam" id="PF00078">
    <property type="entry name" value="RVT_1"/>
    <property type="match status" value="1"/>
</dbReference>
<dbReference type="Gene3D" id="3.30.70.270">
    <property type="match status" value="1"/>
</dbReference>
<dbReference type="AlphaFoldDB" id="A0A5J4WH50"/>
<comment type="caution">
    <text evidence="3">The sequence shown here is derived from an EMBL/GenBank/DDBJ whole genome shotgun (WGS) entry which is preliminary data.</text>
</comment>
<reference evidence="3 4" key="1">
    <citation type="submission" date="2019-03" db="EMBL/GenBank/DDBJ databases">
        <title>Single cell metagenomics reveals metabolic interactions within the superorganism composed of flagellate Streblomastix strix and complex community of Bacteroidetes bacteria on its surface.</title>
        <authorList>
            <person name="Treitli S.C."/>
            <person name="Kolisko M."/>
            <person name="Husnik F."/>
            <person name="Keeling P."/>
            <person name="Hampl V."/>
        </authorList>
    </citation>
    <scope>NUCLEOTIDE SEQUENCE [LARGE SCALE GENOMIC DNA]</scope>
    <source>
        <strain evidence="3">ST1C</strain>
    </source>
</reference>
<organism evidence="3 4">
    <name type="scientific">Streblomastix strix</name>
    <dbReference type="NCBI Taxonomy" id="222440"/>
    <lineage>
        <taxon>Eukaryota</taxon>
        <taxon>Metamonada</taxon>
        <taxon>Preaxostyla</taxon>
        <taxon>Oxymonadida</taxon>
        <taxon>Streblomastigidae</taxon>
        <taxon>Streblomastix</taxon>
    </lineage>
</organism>
<dbReference type="InterPro" id="IPR052055">
    <property type="entry name" value="Hepadnavirus_pol/RT"/>
</dbReference>
<dbReference type="InterPro" id="IPR043502">
    <property type="entry name" value="DNA/RNA_pol_sf"/>
</dbReference>